<keyword evidence="7" id="KW-0739">Sodium transport</keyword>
<evidence type="ECO:0000256" key="3">
    <source>
        <dbReference type="ARBA" id="ARBA00022692"/>
    </source>
</evidence>
<evidence type="ECO:0000256" key="5">
    <source>
        <dbReference type="ARBA" id="ARBA00023053"/>
    </source>
</evidence>
<evidence type="ECO:0000313" key="9">
    <source>
        <dbReference type="Ensembl" id="ENSMODP00000020748.4"/>
    </source>
</evidence>
<organism evidence="9 10">
    <name type="scientific">Monodelphis domestica</name>
    <name type="common">Gray short-tailed opossum</name>
    <dbReference type="NCBI Taxonomy" id="13616"/>
    <lineage>
        <taxon>Eukaryota</taxon>
        <taxon>Metazoa</taxon>
        <taxon>Chordata</taxon>
        <taxon>Craniata</taxon>
        <taxon>Vertebrata</taxon>
        <taxon>Euteleostomi</taxon>
        <taxon>Mammalia</taxon>
        <taxon>Metatheria</taxon>
        <taxon>Didelphimorphia</taxon>
        <taxon>Didelphidae</taxon>
        <taxon>Monodelphis</taxon>
    </lineage>
</organism>
<accession>F6YN78</accession>
<evidence type="ECO:0000256" key="7">
    <source>
        <dbReference type="ARBA" id="ARBA00023201"/>
    </source>
</evidence>
<dbReference type="AlphaFoldDB" id="F6YN78"/>
<evidence type="ECO:0000256" key="1">
    <source>
        <dbReference type="ARBA" id="ARBA00004141"/>
    </source>
</evidence>
<feature type="transmembrane region" description="Helical" evidence="8">
    <location>
        <begin position="101"/>
        <end position="129"/>
    </location>
</feature>
<dbReference type="OMA" id="ESINSHW"/>
<keyword evidence="5" id="KW-0915">Sodium</keyword>
<dbReference type="Pfam" id="PF00939">
    <property type="entry name" value="Na_sulph_symp"/>
    <property type="match status" value="1"/>
</dbReference>
<proteinExistence type="inferred from homology"/>
<evidence type="ECO:0000256" key="6">
    <source>
        <dbReference type="ARBA" id="ARBA00023136"/>
    </source>
</evidence>
<keyword evidence="7" id="KW-0406">Ion transport</keyword>
<dbReference type="InterPro" id="IPR001898">
    <property type="entry name" value="SLC13A/DASS"/>
</dbReference>
<dbReference type="STRING" id="13616.ENSMODP00000020748"/>
<keyword evidence="4 8" id="KW-1133">Transmembrane helix</keyword>
<reference evidence="9" key="2">
    <citation type="submission" date="2025-08" db="UniProtKB">
        <authorList>
            <consortium name="Ensembl"/>
        </authorList>
    </citation>
    <scope>IDENTIFICATION</scope>
</reference>
<dbReference type="GO" id="GO:0016020">
    <property type="term" value="C:membrane"/>
    <property type="evidence" value="ECO:0007669"/>
    <property type="project" value="UniProtKB-SubCell"/>
</dbReference>
<comment type="subcellular location">
    <subcellularLocation>
        <location evidence="1">Membrane</location>
        <topology evidence="1">Multi-pass membrane protein</topology>
    </subcellularLocation>
</comment>
<dbReference type="InParanoid" id="F6YN78"/>
<evidence type="ECO:0000256" key="2">
    <source>
        <dbReference type="ARBA" id="ARBA00006772"/>
    </source>
</evidence>
<feature type="transmembrane region" description="Helical" evidence="8">
    <location>
        <begin position="47"/>
        <end position="66"/>
    </location>
</feature>
<keyword evidence="6 8" id="KW-0472">Membrane</keyword>
<keyword evidence="7" id="KW-0813">Transport</keyword>
<evidence type="ECO:0008006" key="11">
    <source>
        <dbReference type="Google" id="ProtNLM"/>
    </source>
</evidence>
<feature type="transmembrane region" description="Helical" evidence="8">
    <location>
        <begin position="78"/>
        <end position="95"/>
    </location>
</feature>
<sequence>MGEMLRWLKKFQSALILFGTPLLLLPSMVRCGFVIILMAVYWCTEVIPLPVTSLFPALLFPLFKVMEVCVQYMKDTTMLFLGSLIVAVAVEHWNIHKRIALRTLLLVGVAPGLLMMGFMSITAFLSMWISNTASTSMMVPIVEAVLEELRLIEDEDLGCASPGTVELLVKDDPEISWKFMVILINIEERN</sequence>
<dbReference type="Proteomes" id="UP000002280">
    <property type="component" value="Chromosome 7"/>
</dbReference>
<keyword evidence="3 8" id="KW-0812">Transmembrane</keyword>
<evidence type="ECO:0000256" key="4">
    <source>
        <dbReference type="ARBA" id="ARBA00022989"/>
    </source>
</evidence>
<dbReference type="PANTHER" id="PTHR10283">
    <property type="entry name" value="SOLUTE CARRIER FAMILY 13 MEMBER"/>
    <property type="match status" value="1"/>
</dbReference>
<name>F6YN78_MONDO</name>
<evidence type="ECO:0000256" key="8">
    <source>
        <dbReference type="SAM" id="Phobius"/>
    </source>
</evidence>
<dbReference type="eggNOG" id="KOG1281">
    <property type="taxonomic scope" value="Eukaryota"/>
</dbReference>
<evidence type="ECO:0000313" key="10">
    <source>
        <dbReference type="Proteomes" id="UP000002280"/>
    </source>
</evidence>
<reference evidence="9 10" key="1">
    <citation type="journal article" date="2007" name="Nature">
        <title>Genome of the marsupial Monodelphis domestica reveals innovation in non-coding sequences.</title>
        <authorList>
            <person name="Mikkelsen T.S."/>
            <person name="Wakefield M.J."/>
            <person name="Aken B."/>
            <person name="Amemiya C.T."/>
            <person name="Chang J.L."/>
            <person name="Duke S."/>
            <person name="Garber M."/>
            <person name="Gentles A.J."/>
            <person name="Goodstadt L."/>
            <person name="Heger A."/>
            <person name="Jurka J."/>
            <person name="Kamal M."/>
            <person name="Mauceli E."/>
            <person name="Searle S.M."/>
            <person name="Sharpe T."/>
            <person name="Baker M.L."/>
            <person name="Batzer M.A."/>
            <person name="Benos P.V."/>
            <person name="Belov K."/>
            <person name="Clamp M."/>
            <person name="Cook A."/>
            <person name="Cuff J."/>
            <person name="Das R."/>
            <person name="Davidow L."/>
            <person name="Deakin J.E."/>
            <person name="Fazzari M.J."/>
            <person name="Glass J.L."/>
            <person name="Grabherr M."/>
            <person name="Greally J.M."/>
            <person name="Gu W."/>
            <person name="Hore T.A."/>
            <person name="Huttley G.A."/>
            <person name="Kleber M."/>
            <person name="Jirtle R.L."/>
            <person name="Koina E."/>
            <person name="Lee J.T."/>
            <person name="Mahony S."/>
            <person name="Marra M.A."/>
            <person name="Miller R.D."/>
            <person name="Nicholls R.D."/>
            <person name="Oda M."/>
            <person name="Papenfuss A.T."/>
            <person name="Parra Z.E."/>
            <person name="Pollock D.D."/>
            <person name="Ray D.A."/>
            <person name="Schein J.E."/>
            <person name="Speed T.P."/>
            <person name="Thompson K."/>
            <person name="VandeBerg J.L."/>
            <person name="Wade C.M."/>
            <person name="Walker J.A."/>
            <person name="Waters P.D."/>
            <person name="Webber C."/>
            <person name="Weidman J.R."/>
            <person name="Xie X."/>
            <person name="Zody M.C."/>
            <person name="Baldwin J."/>
            <person name="Abdouelleil A."/>
            <person name="Abdulkadir J."/>
            <person name="Abebe A."/>
            <person name="Abera B."/>
            <person name="Abreu J."/>
            <person name="Acer S.C."/>
            <person name="Aftuck L."/>
            <person name="Alexander A."/>
            <person name="An P."/>
            <person name="Anderson E."/>
            <person name="Anderson S."/>
            <person name="Arachi H."/>
            <person name="Azer M."/>
            <person name="Bachantsang P."/>
            <person name="Barry A."/>
            <person name="Bayul T."/>
            <person name="Berlin A."/>
            <person name="Bessette D."/>
            <person name="Bloom T."/>
            <person name="Bloom T."/>
            <person name="Boguslavskiy L."/>
            <person name="Bonnet C."/>
            <person name="Boukhgalter B."/>
            <person name="Bourzgui I."/>
            <person name="Brown A."/>
            <person name="Cahill P."/>
            <person name="Channer S."/>
            <person name="Cheshatsang Y."/>
            <person name="Chuda L."/>
            <person name="Citroen M."/>
            <person name="Collymore A."/>
            <person name="Cooke P."/>
            <person name="Costello M."/>
            <person name="D'Aco K."/>
            <person name="Daza R."/>
            <person name="De Haan G."/>
            <person name="DeGray S."/>
            <person name="DeMaso C."/>
            <person name="Dhargay N."/>
            <person name="Dooley K."/>
            <person name="Dooley E."/>
            <person name="Doricent M."/>
            <person name="Dorje P."/>
            <person name="Dorjee K."/>
            <person name="Dupes A."/>
            <person name="Elong R."/>
            <person name="Falk J."/>
            <person name="Farina A."/>
            <person name="Faro S."/>
            <person name="Ferguson D."/>
            <person name="Fisher S."/>
            <person name="Foley C.D."/>
            <person name="Franke A."/>
            <person name="Friedrich D."/>
            <person name="Gadbois L."/>
            <person name="Gearin G."/>
            <person name="Gearin C.R."/>
            <person name="Giannoukos G."/>
            <person name="Goode T."/>
            <person name="Graham J."/>
            <person name="Grandbois E."/>
            <person name="Grewal S."/>
            <person name="Gyaltsen K."/>
            <person name="Hafez N."/>
            <person name="Hagos B."/>
            <person name="Hall J."/>
            <person name="Henson C."/>
            <person name="Hollinger A."/>
            <person name="Honan T."/>
            <person name="Huard M.D."/>
            <person name="Hughes L."/>
            <person name="Hurhula B."/>
            <person name="Husby M.E."/>
            <person name="Kamat A."/>
            <person name="Kanga B."/>
            <person name="Kashin S."/>
            <person name="Khazanovich D."/>
            <person name="Kisner P."/>
            <person name="Lance K."/>
            <person name="Lara M."/>
            <person name="Lee W."/>
            <person name="Lennon N."/>
            <person name="Letendre F."/>
            <person name="LeVine R."/>
            <person name="Lipovsky A."/>
            <person name="Liu X."/>
            <person name="Liu J."/>
            <person name="Liu S."/>
            <person name="Lokyitsang T."/>
            <person name="Lokyitsang Y."/>
            <person name="Lubonja R."/>
            <person name="Lui A."/>
            <person name="MacDonald P."/>
            <person name="Magnisalis V."/>
            <person name="Maru K."/>
            <person name="Matthews C."/>
            <person name="McCusker W."/>
            <person name="McDonough S."/>
            <person name="Mehta T."/>
            <person name="Meldrim J."/>
            <person name="Meneus L."/>
            <person name="Mihai O."/>
            <person name="Mihalev A."/>
            <person name="Mihova T."/>
            <person name="Mittelman R."/>
            <person name="Mlenga V."/>
            <person name="Montmayeur A."/>
            <person name="Mulrain L."/>
            <person name="Navidi A."/>
            <person name="Naylor J."/>
            <person name="Negash T."/>
            <person name="Nguyen T."/>
            <person name="Nguyen N."/>
            <person name="Nicol R."/>
            <person name="Norbu C."/>
            <person name="Norbu N."/>
            <person name="Novod N."/>
            <person name="O'Neill B."/>
            <person name="Osman S."/>
            <person name="Markiewicz E."/>
            <person name="Oyono O.L."/>
            <person name="Patti C."/>
            <person name="Phunkhang P."/>
            <person name="Pierre F."/>
            <person name="Priest M."/>
            <person name="Raghuraman S."/>
            <person name="Rege F."/>
            <person name="Reyes R."/>
            <person name="Rise C."/>
            <person name="Rogov P."/>
            <person name="Ross K."/>
            <person name="Ryan E."/>
            <person name="Settipalli S."/>
            <person name="Shea T."/>
            <person name="Sherpa N."/>
            <person name="Shi L."/>
            <person name="Shih D."/>
            <person name="Sparrow T."/>
            <person name="Spaulding J."/>
            <person name="Stalker J."/>
            <person name="Stange-Thomann N."/>
            <person name="Stavropoulos S."/>
            <person name="Stone C."/>
            <person name="Strader C."/>
            <person name="Tesfaye S."/>
            <person name="Thomson T."/>
            <person name="Thoulutsang Y."/>
            <person name="Thoulutsang D."/>
            <person name="Topham K."/>
            <person name="Topping I."/>
            <person name="Tsamla T."/>
            <person name="Vassiliev H."/>
            <person name="Vo A."/>
            <person name="Wangchuk T."/>
            <person name="Wangdi T."/>
            <person name="Weiand M."/>
            <person name="Wilkinson J."/>
            <person name="Wilson A."/>
            <person name="Yadav S."/>
            <person name="Young G."/>
            <person name="Yu Q."/>
            <person name="Zembek L."/>
            <person name="Zhong D."/>
            <person name="Zimmer A."/>
            <person name="Zwirko Z."/>
            <person name="Jaffe D.B."/>
            <person name="Alvarez P."/>
            <person name="Brockman W."/>
            <person name="Butler J."/>
            <person name="Chin C."/>
            <person name="Gnerre S."/>
            <person name="MacCallum I."/>
            <person name="Graves J.A."/>
            <person name="Ponting C.P."/>
            <person name="Breen M."/>
            <person name="Samollow P.B."/>
            <person name="Lander E.S."/>
            <person name="Lindblad-Toh K."/>
        </authorList>
    </citation>
    <scope>NUCLEOTIDE SEQUENCE [LARGE SCALE GENOMIC DNA]</scope>
</reference>
<protein>
    <recommendedName>
        <fullName evidence="11">Solute carrier family 13 member 2</fullName>
    </recommendedName>
</protein>
<dbReference type="Bgee" id="ENSMODG00000016620">
    <property type="expression patterns" value="Expressed in spermatocyte and 15 other cell types or tissues"/>
</dbReference>
<dbReference type="PANTHER" id="PTHR10283:SF109">
    <property type="entry name" value="NA(+)_CITRATE COTRANSPORTER"/>
    <property type="match status" value="1"/>
</dbReference>
<dbReference type="Ensembl" id="ENSMODT00000021115.4">
    <property type="protein sequence ID" value="ENSMODP00000020748.4"/>
    <property type="gene ID" value="ENSMODG00000016620.4"/>
</dbReference>
<dbReference type="GO" id="GO:0015370">
    <property type="term" value="F:solute:sodium symporter activity"/>
    <property type="evidence" value="ECO:0007669"/>
    <property type="project" value="UniProtKB-ARBA"/>
</dbReference>
<reference evidence="9" key="3">
    <citation type="submission" date="2025-09" db="UniProtKB">
        <authorList>
            <consortium name="Ensembl"/>
        </authorList>
    </citation>
    <scope>IDENTIFICATION</scope>
</reference>
<keyword evidence="10" id="KW-1185">Reference proteome</keyword>
<comment type="similarity">
    <text evidence="2">Belongs to the SLC13A/DASS transporter (TC 2.A.47) family. NADC subfamily.</text>
</comment>
<dbReference type="GeneTree" id="ENSGT01030000234550"/>